<gene>
    <name evidence="1" type="ORF">UY33_C0020G0028</name>
</gene>
<protein>
    <submittedName>
        <fullName evidence="1">Uncharacterized protein</fullName>
    </submittedName>
</protein>
<name>A0A0G1XBF3_9BACT</name>
<evidence type="ECO:0000313" key="2">
    <source>
        <dbReference type="Proteomes" id="UP000034637"/>
    </source>
</evidence>
<sequence length="140" mass="15749">NTLQTGFDEFGYNYNARVFVGPADGVDRVLDNEVWGDPTYANDHLVMKWSKAWNDARFNGAPWTPDAWENNEWNGAVPGGSGEVWHYKIVWVGSDLEDSPYWRPGGYAIWGQFEVIMDQGISGGLHTWFAHANPTGYGAY</sequence>
<comment type="caution">
    <text evidence="1">The sequence shown here is derived from an EMBL/GenBank/DDBJ whole genome shotgun (WGS) entry which is preliminary data.</text>
</comment>
<reference evidence="1 2" key="1">
    <citation type="journal article" date="2015" name="Nature">
        <title>rRNA introns, odd ribosomes, and small enigmatic genomes across a large radiation of phyla.</title>
        <authorList>
            <person name="Brown C.T."/>
            <person name="Hug L.A."/>
            <person name="Thomas B.C."/>
            <person name="Sharon I."/>
            <person name="Castelle C.J."/>
            <person name="Singh A."/>
            <person name="Wilkins M.J."/>
            <person name="Williams K.H."/>
            <person name="Banfield J.F."/>
        </authorList>
    </citation>
    <scope>NUCLEOTIDE SEQUENCE [LARGE SCALE GENOMIC DNA]</scope>
</reference>
<dbReference type="EMBL" id="LCPP01000020">
    <property type="protein sequence ID" value="KKU99888.1"/>
    <property type="molecule type" value="Genomic_DNA"/>
</dbReference>
<accession>A0A0G1XBF3</accession>
<organism evidence="1 2">
    <name type="scientific">Candidatus Amesbacteria bacterium GW2011_GWA1_48_9</name>
    <dbReference type="NCBI Taxonomy" id="1618355"/>
    <lineage>
        <taxon>Bacteria</taxon>
        <taxon>Candidatus Amesiibacteriota</taxon>
    </lineage>
</organism>
<proteinExistence type="predicted"/>
<dbReference type="AlphaFoldDB" id="A0A0G1XBF3"/>
<dbReference type="Proteomes" id="UP000034637">
    <property type="component" value="Unassembled WGS sequence"/>
</dbReference>
<feature type="non-terminal residue" evidence="1">
    <location>
        <position position="1"/>
    </location>
</feature>
<evidence type="ECO:0000313" key="1">
    <source>
        <dbReference type="EMBL" id="KKU99888.1"/>
    </source>
</evidence>